<protein>
    <submittedName>
        <fullName evidence="1">Uncharacterized protein</fullName>
    </submittedName>
</protein>
<proteinExistence type="predicted"/>
<dbReference type="EMBL" id="JAAIUW010000002">
    <property type="protein sequence ID" value="KAF7842970.1"/>
    <property type="molecule type" value="Genomic_DNA"/>
</dbReference>
<comment type="caution">
    <text evidence="1">The sequence shown here is derived from an EMBL/GenBank/DDBJ whole genome shotgun (WGS) entry which is preliminary data.</text>
</comment>
<dbReference type="Proteomes" id="UP000634136">
    <property type="component" value="Unassembled WGS sequence"/>
</dbReference>
<evidence type="ECO:0000313" key="1">
    <source>
        <dbReference type="EMBL" id="KAF7842970.1"/>
    </source>
</evidence>
<accession>A0A835CK27</accession>
<name>A0A835CK27_9FABA</name>
<sequence>MSICAESILTALSFAVLKTLTIFFHTCVVPPSPAPLFPLRRILTRRRRRNSHNLLRHLRRSPAPLFPLRRIFTVLSFVVNRHHSLIRRRRRNSHNLIDTCAVPPSPALSSAQNPHAPIFFDTCAVQNPHRSLIRRHRRNSHNLPSAQNIIVTARHRRRRNTHNLRRHFSPHGSPAPLFPLRAHPFLILTDHVLRHYFSLHV</sequence>
<keyword evidence="2" id="KW-1185">Reference proteome</keyword>
<organism evidence="1 2">
    <name type="scientific">Senna tora</name>
    <dbReference type="NCBI Taxonomy" id="362788"/>
    <lineage>
        <taxon>Eukaryota</taxon>
        <taxon>Viridiplantae</taxon>
        <taxon>Streptophyta</taxon>
        <taxon>Embryophyta</taxon>
        <taxon>Tracheophyta</taxon>
        <taxon>Spermatophyta</taxon>
        <taxon>Magnoliopsida</taxon>
        <taxon>eudicotyledons</taxon>
        <taxon>Gunneridae</taxon>
        <taxon>Pentapetalae</taxon>
        <taxon>rosids</taxon>
        <taxon>fabids</taxon>
        <taxon>Fabales</taxon>
        <taxon>Fabaceae</taxon>
        <taxon>Caesalpinioideae</taxon>
        <taxon>Cassia clade</taxon>
        <taxon>Senna</taxon>
    </lineage>
</organism>
<dbReference type="AlphaFoldDB" id="A0A835CK27"/>
<evidence type="ECO:0000313" key="2">
    <source>
        <dbReference type="Proteomes" id="UP000634136"/>
    </source>
</evidence>
<reference evidence="1" key="1">
    <citation type="submission" date="2020-09" db="EMBL/GenBank/DDBJ databases">
        <title>Genome-Enabled Discovery of Anthraquinone Biosynthesis in Senna tora.</title>
        <authorList>
            <person name="Kang S.-H."/>
            <person name="Pandey R.P."/>
            <person name="Lee C.-M."/>
            <person name="Sim J.-S."/>
            <person name="Jeong J.-T."/>
            <person name="Choi B.-S."/>
            <person name="Jung M."/>
            <person name="Ginzburg D."/>
            <person name="Zhao K."/>
            <person name="Won S.Y."/>
            <person name="Oh T.-J."/>
            <person name="Yu Y."/>
            <person name="Kim N.-H."/>
            <person name="Lee O.R."/>
            <person name="Lee T.-H."/>
            <person name="Bashyal P."/>
            <person name="Kim T.-S."/>
            <person name="Lee W.-H."/>
            <person name="Kawkins C."/>
            <person name="Kim C.-K."/>
            <person name="Kim J.S."/>
            <person name="Ahn B.O."/>
            <person name="Rhee S.Y."/>
            <person name="Sohng J.K."/>
        </authorList>
    </citation>
    <scope>NUCLEOTIDE SEQUENCE</scope>
    <source>
        <tissue evidence="1">Leaf</tissue>
    </source>
</reference>
<gene>
    <name evidence="1" type="ORF">G2W53_005268</name>
</gene>